<feature type="compositionally biased region" description="Polar residues" evidence="1">
    <location>
        <begin position="63"/>
        <end position="86"/>
    </location>
</feature>
<accession>A0A921UA21</accession>
<dbReference type="Proteomes" id="UP000807115">
    <property type="component" value="Chromosome 7"/>
</dbReference>
<reference evidence="2" key="2">
    <citation type="submission" date="2020-10" db="EMBL/GenBank/DDBJ databases">
        <authorList>
            <person name="Cooper E.A."/>
            <person name="Brenton Z.W."/>
            <person name="Flinn B.S."/>
            <person name="Jenkins J."/>
            <person name="Shu S."/>
            <person name="Flowers D."/>
            <person name="Luo F."/>
            <person name="Wang Y."/>
            <person name="Xia P."/>
            <person name="Barry K."/>
            <person name="Daum C."/>
            <person name="Lipzen A."/>
            <person name="Yoshinaga Y."/>
            <person name="Schmutz J."/>
            <person name="Saski C."/>
            <person name="Vermerris W."/>
            <person name="Kresovich S."/>
        </authorList>
    </citation>
    <scope>NUCLEOTIDE SEQUENCE</scope>
</reference>
<dbReference type="EMBL" id="CM027686">
    <property type="protein sequence ID" value="KAG0523151.1"/>
    <property type="molecule type" value="Genomic_DNA"/>
</dbReference>
<comment type="caution">
    <text evidence="2">The sequence shown here is derived from an EMBL/GenBank/DDBJ whole genome shotgun (WGS) entry which is preliminary data.</text>
</comment>
<evidence type="ECO:0000256" key="1">
    <source>
        <dbReference type="SAM" id="MobiDB-lite"/>
    </source>
</evidence>
<feature type="region of interest" description="Disordered" evidence="1">
    <location>
        <begin position="1"/>
        <end position="22"/>
    </location>
</feature>
<evidence type="ECO:0000313" key="2">
    <source>
        <dbReference type="EMBL" id="KAG0523151.1"/>
    </source>
</evidence>
<sequence>MRYKKESDFPPRMAGGGANDDDVVEVSCGGRGGGDPDAYAAVLKRKLDLYCAAVAKSMEAKSQESSLGYPNSQASDTSQLISQASY</sequence>
<protein>
    <submittedName>
        <fullName evidence="2">Uncharacterized protein</fullName>
    </submittedName>
</protein>
<evidence type="ECO:0000313" key="3">
    <source>
        <dbReference type="Proteomes" id="UP000807115"/>
    </source>
</evidence>
<proteinExistence type="predicted"/>
<feature type="region of interest" description="Disordered" evidence="1">
    <location>
        <begin position="62"/>
        <end position="86"/>
    </location>
</feature>
<gene>
    <name evidence="2" type="ORF">BDA96_07G099300</name>
</gene>
<name>A0A921UA21_SORBI</name>
<reference evidence="2" key="1">
    <citation type="journal article" date="2019" name="BMC Genomics">
        <title>A new reference genome for Sorghum bicolor reveals high levels of sequence similarity between sweet and grain genotypes: implications for the genetics of sugar metabolism.</title>
        <authorList>
            <person name="Cooper E.A."/>
            <person name="Brenton Z.W."/>
            <person name="Flinn B.S."/>
            <person name="Jenkins J."/>
            <person name="Shu S."/>
            <person name="Flowers D."/>
            <person name="Luo F."/>
            <person name="Wang Y."/>
            <person name="Xia P."/>
            <person name="Barry K."/>
            <person name="Daum C."/>
            <person name="Lipzen A."/>
            <person name="Yoshinaga Y."/>
            <person name="Schmutz J."/>
            <person name="Saski C."/>
            <person name="Vermerris W."/>
            <person name="Kresovich S."/>
        </authorList>
    </citation>
    <scope>NUCLEOTIDE SEQUENCE</scope>
</reference>
<dbReference type="AlphaFoldDB" id="A0A921UA21"/>
<organism evidence="2 3">
    <name type="scientific">Sorghum bicolor</name>
    <name type="common">Sorghum</name>
    <name type="synonym">Sorghum vulgare</name>
    <dbReference type="NCBI Taxonomy" id="4558"/>
    <lineage>
        <taxon>Eukaryota</taxon>
        <taxon>Viridiplantae</taxon>
        <taxon>Streptophyta</taxon>
        <taxon>Embryophyta</taxon>
        <taxon>Tracheophyta</taxon>
        <taxon>Spermatophyta</taxon>
        <taxon>Magnoliopsida</taxon>
        <taxon>Liliopsida</taxon>
        <taxon>Poales</taxon>
        <taxon>Poaceae</taxon>
        <taxon>PACMAD clade</taxon>
        <taxon>Panicoideae</taxon>
        <taxon>Andropogonodae</taxon>
        <taxon>Andropogoneae</taxon>
        <taxon>Sorghinae</taxon>
        <taxon>Sorghum</taxon>
    </lineage>
</organism>